<protein>
    <recommendedName>
        <fullName evidence="4">Fungal lipase-type domain-containing protein</fullName>
    </recommendedName>
</protein>
<dbReference type="CDD" id="cd00519">
    <property type="entry name" value="Lipase_3"/>
    <property type="match status" value="1"/>
</dbReference>
<name>A0A8H4VHP6_9AGAR</name>
<evidence type="ECO:0000256" key="3">
    <source>
        <dbReference type="SAM" id="SignalP"/>
    </source>
</evidence>
<dbReference type="SUPFAM" id="SSF53474">
    <property type="entry name" value="alpha/beta-Hydrolases"/>
    <property type="match status" value="1"/>
</dbReference>
<dbReference type="InterPro" id="IPR029058">
    <property type="entry name" value="AB_hydrolase_fold"/>
</dbReference>
<evidence type="ECO:0000256" key="2">
    <source>
        <dbReference type="ARBA" id="ARBA00022801"/>
    </source>
</evidence>
<dbReference type="GO" id="GO:0016787">
    <property type="term" value="F:hydrolase activity"/>
    <property type="evidence" value="ECO:0007669"/>
    <property type="project" value="UniProtKB-KW"/>
</dbReference>
<dbReference type="InterPro" id="IPR002921">
    <property type="entry name" value="Fungal_lipase-type"/>
</dbReference>
<feature type="signal peptide" evidence="3">
    <location>
        <begin position="1"/>
        <end position="19"/>
    </location>
</feature>
<dbReference type="Gene3D" id="3.40.50.1820">
    <property type="entry name" value="alpha/beta hydrolase"/>
    <property type="match status" value="1"/>
</dbReference>
<comment type="caution">
    <text evidence="5">The sequence shown here is derived from an EMBL/GenBank/DDBJ whole genome shotgun (WGS) entry which is preliminary data.</text>
</comment>
<evidence type="ECO:0000313" key="5">
    <source>
        <dbReference type="EMBL" id="KAF4610721.1"/>
    </source>
</evidence>
<keyword evidence="2" id="KW-0378">Hydrolase</keyword>
<dbReference type="AlphaFoldDB" id="A0A8H4VHP6"/>
<feature type="chain" id="PRO_5034318436" description="Fungal lipase-type domain-containing protein" evidence="3">
    <location>
        <begin position="20"/>
        <end position="285"/>
    </location>
</feature>
<evidence type="ECO:0000313" key="6">
    <source>
        <dbReference type="Proteomes" id="UP000521872"/>
    </source>
</evidence>
<dbReference type="Pfam" id="PF01764">
    <property type="entry name" value="Lipase_3"/>
    <property type="match status" value="1"/>
</dbReference>
<keyword evidence="6" id="KW-1185">Reference proteome</keyword>
<feature type="domain" description="Fungal lipase-type" evidence="4">
    <location>
        <begin position="85"/>
        <end position="222"/>
    </location>
</feature>
<proteinExistence type="predicted"/>
<sequence>MFSLAAPITILAAALNAFASPVALDKRLIDTDLFNDLTFYFKYAASSYADACPSPNGNTLVLQFSQNFTDTQGFVARDDTRKEIVVALRGSESFTDALTDISILQVPFISPGVNPPLGSAVHSGFLIAWNSVAHQVLDAVQAELTAHPEYSLASTGHSLGGALSSLAGISLKQNFPDKTVRMFTYGAPRVFNPIAADFINAQFGDLAYRSVHTNDGVPTLLPRALGYKHHAFEYWQIPDPAIPETVKKCDASGEDPTCSLQIPTHGINDAHGLYYNIPSSSRFCS</sequence>
<keyword evidence="1 3" id="KW-0732">Signal</keyword>
<evidence type="ECO:0000259" key="4">
    <source>
        <dbReference type="Pfam" id="PF01764"/>
    </source>
</evidence>
<reference evidence="5 6" key="1">
    <citation type="submission" date="2019-12" db="EMBL/GenBank/DDBJ databases">
        <authorList>
            <person name="Floudas D."/>
            <person name="Bentzer J."/>
            <person name="Ahren D."/>
            <person name="Johansson T."/>
            <person name="Persson P."/>
            <person name="Tunlid A."/>
        </authorList>
    </citation>
    <scope>NUCLEOTIDE SEQUENCE [LARGE SCALE GENOMIC DNA]</scope>
    <source>
        <strain evidence="5 6">CBS 102.39</strain>
    </source>
</reference>
<dbReference type="InterPro" id="IPR051299">
    <property type="entry name" value="AB_hydrolase_lip/est"/>
</dbReference>
<accession>A0A8H4VHP6</accession>
<evidence type="ECO:0000256" key="1">
    <source>
        <dbReference type="ARBA" id="ARBA00022729"/>
    </source>
</evidence>
<dbReference type="PANTHER" id="PTHR46640">
    <property type="entry name" value="TRIACYLGLYCEROL LIPASE, PUTATIVE (AFU_ORTHOLOGUE AFUA_6G06510)-RELATED"/>
    <property type="match status" value="1"/>
</dbReference>
<dbReference type="PANTHER" id="PTHR46640:SF1">
    <property type="entry name" value="FUNGAL LIPASE-LIKE DOMAIN-CONTAINING PROTEIN-RELATED"/>
    <property type="match status" value="1"/>
</dbReference>
<dbReference type="GO" id="GO:0006629">
    <property type="term" value="P:lipid metabolic process"/>
    <property type="evidence" value="ECO:0007669"/>
    <property type="project" value="InterPro"/>
</dbReference>
<dbReference type="EMBL" id="JAACJL010000058">
    <property type="protein sequence ID" value="KAF4610721.1"/>
    <property type="molecule type" value="Genomic_DNA"/>
</dbReference>
<organism evidence="5 6">
    <name type="scientific">Agrocybe pediades</name>
    <dbReference type="NCBI Taxonomy" id="84607"/>
    <lineage>
        <taxon>Eukaryota</taxon>
        <taxon>Fungi</taxon>
        <taxon>Dikarya</taxon>
        <taxon>Basidiomycota</taxon>
        <taxon>Agaricomycotina</taxon>
        <taxon>Agaricomycetes</taxon>
        <taxon>Agaricomycetidae</taxon>
        <taxon>Agaricales</taxon>
        <taxon>Agaricineae</taxon>
        <taxon>Strophariaceae</taxon>
        <taxon>Agrocybe</taxon>
    </lineage>
</organism>
<dbReference type="Proteomes" id="UP000521872">
    <property type="component" value="Unassembled WGS sequence"/>
</dbReference>
<gene>
    <name evidence="5" type="ORF">D9613_007122</name>
</gene>